<dbReference type="InterPro" id="IPR013325">
    <property type="entry name" value="RNA_pol_sigma_r2"/>
</dbReference>
<evidence type="ECO:0000259" key="7">
    <source>
        <dbReference type="Pfam" id="PF04545"/>
    </source>
</evidence>
<dbReference type="Gene3D" id="1.10.10.10">
    <property type="entry name" value="Winged helix-like DNA-binding domain superfamily/Winged helix DNA-binding domain"/>
    <property type="match status" value="1"/>
</dbReference>
<gene>
    <name evidence="8" type="ORF">H9826_10180</name>
</gene>
<reference evidence="8" key="1">
    <citation type="journal article" date="2021" name="PeerJ">
        <title>Extensive microbial diversity within the chicken gut microbiome revealed by metagenomics and culture.</title>
        <authorList>
            <person name="Gilroy R."/>
            <person name="Ravi A."/>
            <person name="Getino M."/>
            <person name="Pursley I."/>
            <person name="Horton D.L."/>
            <person name="Alikhan N.F."/>
            <person name="Baker D."/>
            <person name="Gharbi K."/>
            <person name="Hall N."/>
            <person name="Watson M."/>
            <person name="Adriaenssens E.M."/>
            <person name="Foster-Nyarko E."/>
            <person name="Jarju S."/>
            <person name="Secka A."/>
            <person name="Antonio M."/>
            <person name="Oren A."/>
            <person name="Chaudhuri R.R."/>
            <person name="La Ragione R."/>
            <person name="Hildebrand F."/>
            <person name="Pallen M.J."/>
        </authorList>
    </citation>
    <scope>NUCLEOTIDE SEQUENCE</scope>
    <source>
        <strain evidence="8">CHK33-7979</strain>
    </source>
</reference>
<dbReference type="Pfam" id="PF04545">
    <property type="entry name" value="Sigma70_r4"/>
    <property type="match status" value="1"/>
</dbReference>
<protein>
    <submittedName>
        <fullName evidence="8">Sigma-70 family RNA polymerase sigma factor</fullName>
    </submittedName>
</protein>
<organism evidence="8 9">
    <name type="scientific">Candidatus Intestinimonas merdavium</name>
    <dbReference type="NCBI Taxonomy" id="2838622"/>
    <lineage>
        <taxon>Bacteria</taxon>
        <taxon>Bacillati</taxon>
        <taxon>Bacillota</taxon>
        <taxon>Clostridia</taxon>
        <taxon>Eubacteriales</taxon>
        <taxon>Intestinimonas</taxon>
    </lineage>
</organism>
<evidence type="ECO:0000313" key="9">
    <source>
        <dbReference type="Proteomes" id="UP000886824"/>
    </source>
</evidence>
<dbReference type="InterPro" id="IPR039425">
    <property type="entry name" value="RNA_pol_sigma-70-like"/>
</dbReference>
<feature type="domain" description="RNA polymerase sigma-70 region 4" evidence="7">
    <location>
        <begin position="101"/>
        <end position="147"/>
    </location>
</feature>
<sequence length="159" mass="17973">MTEQEYAVRADALKGKLYGMAFLYLGSQSLAVDAVDEAVYLGLRACRKLREEAHFNTWLTRILINACNAELRRHRREIAMAELPETAQEAFDALPLRDAVGRLPRELKDVIILRYFTGLTLAETARTLDLPQGTVVTRQRKALRLLRLELTDGEEAANS</sequence>
<dbReference type="PANTHER" id="PTHR43133">
    <property type="entry name" value="RNA POLYMERASE ECF-TYPE SIGMA FACTO"/>
    <property type="match status" value="1"/>
</dbReference>
<dbReference type="AlphaFoldDB" id="A0A9D1Z6I2"/>
<evidence type="ECO:0000256" key="3">
    <source>
        <dbReference type="ARBA" id="ARBA00023082"/>
    </source>
</evidence>
<keyword evidence="3" id="KW-0731">Sigma factor</keyword>
<dbReference type="Proteomes" id="UP000886824">
    <property type="component" value="Unassembled WGS sequence"/>
</dbReference>
<comment type="similarity">
    <text evidence="1">Belongs to the sigma-70 factor family. ECF subfamily.</text>
</comment>
<dbReference type="Pfam" id="PF04542">
    <property type="entry name" value="Sigma70_r2"/>
    <property type="match status" value="1"/>
</dbReference>
<dbReference type="EMBL" id="DXCX01000107">
    <property type="protein sequence ID" value="HIY74318.1"/>
    <property type="molecule type" value="Genomic_DNA"/>
</dbReference>
<dbReference type="InterPro" id="IPR007627">
    <property type="entry name" value="RNA_pol_sigma70_r2"/>
</dbReference>
<dbReference type="SUPFAM" id="SSF88659">
    <property type="entry name" value="Sigma3 and sigma4 domains of RNA polymerase sigma factors"/>
    <property type="match status" value="1"/>
</dbReference>
<dbReference type="InterPro" id="IPR007630">
    <property type="entry name" value="RNA_pol_sigma70_r4"/>
</dbReference>
<dbReference type="InterPro" id="IPR036388">
    <property type="entry name" value="WH-like_DNA-bd_sf"/>
</dbReference>
<comment type="caution">
    <text evidence="8">The sequence shown here is derived from an EMBL/GenBank/DDBJ whole genome shotgun (WGS) entry which is preliminary data.</text>
</comment>
<reference evidence="8" key="2">
    <citation type="submission" date="2021-04" db="EMBL/GenBank/DDBJ databases">
        <authorList>
            <person name="Gilroy R."/>
        </authorList>
    </citation>
    <scope>NUCLEOTIDE SEQUENCE</scope>
    <source>
        <strain evidence="8">CHK33-7979</strain>
    </source>
</reference>
<dbReference type="InterPro" id="IPR013324">
    <property type="entry name" value="RNA_pol_sigma_r3/r4-like"/>
</dbReference>
<feature type="domain" description="RNA polymerase sigma-70 region 2" evidence="6">
    <location>
        <begin position="12"/>
        <end position="76"/>
    </location>
</feature>
<name>A0A9D1Z6I2_9FIRM</name>
<proteinExistence type="inferred from homology"/>
<keyword evidence="2" id="KW-0805">Transcription regulation</keyword>
<keyword evidence="5" id="KW-0804">Transcription</keyword>
<evidence type="ECO:0000256" key="1">
    <source>
        <dbReference type="ARBA" id="ARBA00010641"/>
    </source>
</evidence>
<evidence type="ECO:0000256" key="5">
    <source>
        <dbReference type="ARBA" id="ARBA00023163"/>
    </source>
</evidence>
<dbReference type="NCBIfam" id="TIGR02937">
    <property type="entry name" value="sigma70-ECF"/>
    <property type="match status" value="1"/>
</dbReference>
<dbReference type="GO" id="GO:0003677">
    <property type="term" value="F:DNA binding"/>
    <property type="evidence" value="ECO:0007669"/>
    <property type="project" value="UniProtKB-KW"/>
</dbReference>
<accession>A0A9D1Z6I2</accession>
<keyword evidence="4" id="KW-0238">DNA-binding</keyword>
<evidence type="ECO:0000256" key="2">
    <source>
        <dbReference type="ARBA" id="ARBA00023015"/>
    </source>
</evidence>
<dbReference type="GO" id="GO:0006352">
    <property type="term" value="P:DNA-templated transcription initiation"/>
    <property type="evidence" value="ECO:0007669"/>
    <property type="project" value="InterPro"/>
</dbReference>
<dbReference type="CDD" id="cd06171">
    <property type="entry name" value="Sigma70_r4"/>
    <property type="match status" value="1"/>
</dbReference>
<dbReference type="InterPro" id="IPR014284">
    <property type="entry name" value="RNA_pol_sigma-70_dom"/>
</dbReference>
<dbReference type="PANTHER" id="PTHR43133:SF51">
    <property type="entry name" value="RNA POLYMERASE SIGMA FACTOR"/>
    <property type="match status" value="1"/>
</dbReference>
<dbReference type="Gene3D" id="1.10.1740.10">
    <property type="match status" value="1"/>
</dbReference>
<evidence type="ECO:0000256" key="4">
    <source>
        <dbReference type="ARBA" id="ARBA00023125"/>
    </source>
</evidence>
<dbReference type="SUPFAM" id="SSF88946">
    <property type="entry name" value="Sigma2 domain of RNA polymerase sigma factors"/>
    <property type="match status" value="1"/>
</dbReference>
<evidence type="ECO:0000313" key="8">
    <source>
        <dbReference type="EMBL" id="HIY74318.1"/>
    </source>
</evidence>
<evidence type="ECO:0000259" key="6">
    <source>
        <dbReference type="Pfam" id="PF04542"/>
    </source>
</evidence>
<dbReference type="GO" id="GO:0016987">
    <property type="term" value="F:sigma factor activity"/>
    <property type="evidence" value="ECO:0007669"/>
    <property type="project" value="UniProtKB-KW"/>
</dbReference>